<keyword evidence="1" id="KW-0812">Transmembrane</keyword>
<keyword evidence="1" id="KW-1133">Transmembrane helix</keyword>
<comment type="caution">
    <text evidence="3">The sequence shown here is derived from an EMBL/GenBank/DDBJ whole genome shotgun (WGS) entry which is preliminary data.</text>
</comment>
<accession>A0ABR4SIX1</accession>
<feature type="transmembrane region" description="Helical" evidence="1">
    <location>
        <begin position="311"/>
        <end position="331"/>
    </location>
</feature>
<feature type="domain" description="EccD-like transmembrane" evidence="2">
    <location>
        <begin position="140"/>
        <end position="427"/>
    </location>
</feature>
<feature type="transmembrane region" description="Helical" evidence="1">
    <location>
        <begin position="367"/>
        <end position="385"/>
    </location>
</feature>
<feature type="transmembrane region" description="Helical" evidence="1">
    <location>
        <begin position="160"/>
        <end position="179"/>
    </location>
</feature>
<proteinExistence type="predicted"/>
<protein>
    <recommendedName>
        <fullName evidence="2">EccD-like transmembrane domain-containing protein</fullName>
    </recommendedName>
</protein>
<keyword evidence="1" id="KW-0472">Membrane</keyword>
<dbReference type="RefSeq" id="WP_034371488.1">
    <property type="nucleotide sequence ID" value="NZ_KN323183.1"/>
</dbReference>
<evidence type="ECO:0000259" key="2">
    <source>
        <dbReference type="Pfam" id="PF19053"/>
    </source>
</evidence>
<feature type="transmembrane region" description="Helical" evidence="1">
    <location>
        <begin position="236"/>
        <end position="255"/>
    </location>
</feature>
<dbReference type="EMBL" id="JDRS01000011">
    <property type="protein sequence ID" value="KDS92977.1"/>
    <property type="molecule type" value="Genomic_DNA"/>
</dbReference>
<feature type="transmembrane region" description="Helical" evidence="1">
    <location>
        <begin position="209"/>
        <end position="230"/>
    </location>
</feature>
<organism evidence="3 4">
    <name type="scientific">Dermabacter hominis 1368</name>
    <dbReference type="NCBI Taxonomy" id="1450519"/>
    <lineage>
        <taxon>Bacteria</taxon>
        <taxon>Bacillati</taxon>
        <taxon>Actinomycetota</taxon>
        <taxon>Actinomycetes</taxon>
        <taxon>Micrococcales</taxon>
        <taxon>Dermabacteraceae</taxon>
        <taxon>Dermabacter</taxon>
    </lineage>
</organism>
<sequence length="433" mass="45924">MTQSPYVRLTIRGSERAADVIVPGSLTPADVIPEFIELVGETTKVSSLGLFTVLGARLEHTVPVGEQELLDGQVVQVLPLADAPLEPVVHDVVDRLTSIDVRGLWNDTSRPWVLGILSTVLLLLSLWFIPGAFSRPWWPVAGMYALTIVTAALKVHTLAWPLYAGSLLLTFLGGINFEFGSKESAIWWLSAFAANLAVFGVLRRRFLALGTALATLAASIGIFTLSTTLGATVEQAGAIVAVIALAALGLVPRFAMQGAGLYKVQDALAEGDDVKVKRVDVAISEAYEALSMSVIVLAVILAISLGLASALVAENIFAAITVAAVAIAMVFRTRHFPFALHRAVLWGAAIVTGVCCAQAIVASNPDLSLWLGVGVIVVAIAVYTVPRFAFRSSVNSALGRRISGVIERICTLVTVPALVGIFGVYSELLRTFQ</sequence>
<evidence type="ECO:0000313" key="3">
    <source>
        <dbReference type="EMBL" id="KDS92977.1"/>
    </source>
</evidence>
<reference evidence="3 4" key="1">
    <citation type="submission" date="2014-01" db="EMBL/GenBank/DDBJ databases">
        <title>Draft genome sequence of the multidrug-resistant clinical isolate Dermabacter hominis 1368.</title>
        <authorList>
            <person name="Albersmeier A."/>
            <person name="Bomholt C."/>
            <person name="Glaub A."/>
            <person name="Ruckert C."/>
            <person name="Soriano F."/>
            <person name="Fernandez-Natal I."/>
            <person name="Tauch A."/>
        </authorList>
    </citation>
    <scope>NUCLEOTIDE SEQUENCE [LARGE SCALE GENOMIC DNA]</scope>
    <source>
        <strain evidence="3 4">1368</strain>
    </source>
</reference>
<feature type="transmembrane region" description="Helical" evidence="1">
    <location>
        <begin position="405"/>
        <end position="425"/>
    </location>
</feature>
<dbReference type="Pfam" id="PF19053">
    <property type="entry name" value="EccD"/>
    <property type="match status" value="1"/>
</dbReference>
<keyword evidence="4" id="KW-1185">Reference proteome</keyword>
<feature type="transmembrane region" description="Helical" evidence="1">
    <location>
        <begin position="286"/>
        <end position="305"/>
    </location>
</feature>
<name>A0ABR4SIX1_9MICO</name>
<dbReference type="Proteomes" id="UP000030182">
    <property type="component" value="Unassembled WGS sequence"/>
</dbReference>
<evidence type="ECO:0000313" key="4">
    <source>
        <dbReference type="Proteomes" id="UP000030182"/>
    </source>
</evidence>
<gene>
    <name evidence="3" type="ORF">DHOM_08310</name>
</gene>
<feature type="transmembrane region" description="Helical" evidence="1">
    <location>
        <begin position="343"/>
        <end position="361"/>
    </location>
</feature>
<evidence type="ECO:0000256" key="1">
    <source>
        <dbReference type="SAM" id="Phobius"/>
    </source>
</evidence>
<feature type="transmembrane region" description="Helical" evidence="1">
    <location>
        <begin position="112"/>
        <end position="130"/>
    </location>
</feature>
<dbReference type="InterPro" id="IPR044049">
    <property type="entry name" value="EccD_transm"/>
</dbReference>
<feature type="transmembrane region" description="Helical" evidence="1">
    <location>
        <begin position="185"/>
        <end position="202"/>
    </location>
</feature>
<feature type="transmembrane region" description="Helical" evidence="1">
    <location>
        <begin position="136"/>
        <end position="153"/>
    </location>
</feature>